<feature type="region of interest" description="Phosphopantothenate--cysteine ligase" evidence="3">
    <location>
        <begin position="193"/>
        <end position="403"/>
    </location>
</feature>
<dbReference type="SUPFAM" id="SSF52507">
    <property type="entry name" value="Homo-oligomeric flavin-containing Cys decarboxylases, HFCD"/>
    <property type="match status" value="1"/>
</dbReference>
<dbReference type="Pfam" id="PF04127">
    <property type="entry name" value="DFP"/>
    <property type="match status" value="1"/>
</dbReference>
<feature type="binding site" evidence="3">
    <location>
        <position position="325"/>
    </location>
    <ligand>
        <name>CTP</name>
        <dbReference type="ChEBI" id="CHEBI:37563"/>
    </ligand>
</feature>
<keyword evidence="2 3" id="KW-0456">Lyase</keyword>
<keyword evidence="3" id="KW-0479">Metal-binding</keyword>
<keyword evidence="3 4" id="KW-0285">Flavoprotein</keyword>
<feature type="binding site" evidence="3">
    <location>
        <position position="339"/>
    </location>
    <ligand>
        <name>CTP</name>
        <dbReference type="ChEBI" id="CHEBI:37563"/>
    </ligand>
</feature>
<feature type="binding site" evidence="3">
    <location>
        <begin position="307"/>
        <end position="310"/>
    </location>
    <ligand>
        <name>CTP</name>
        <dbReference type="ChEBI" id="CHEBI:37563"/>
    </ligand>
</feature>
<dbReference type="Gene3D" id="3.40.50.1950">
    <property type="entry name" value="Flavin prenyltransferase-like"/>
    <property type="match status" value="1"/>
</dbReference>
<keyword evidence="3" id="KW-0511">Multifunctional enzyme</keyword>
<feature type="domain" description="DNA/pantothenate metabolism flavoprotein C-terminal" evidence="6">
    <location>
        <begin position="188"/>
        <end position="396"/>
    </location>
</feature>
<organism evidence="7 8">
    <name type="scientific">Rehaibacterium terrae</name>
    <dbReference type="NCBI Taxonomy" id="1341696"/>
    <lineage>
        <taxon>Bacteria</taxon>
        <taxon>Pseudomonadati</taxon>
        <taxon>Pseudomonadota</taxon>
        <taxon>Gammaproteobacteria</taxon>
        <taxon>Lysobacterales</taxon>
        <taxon>Lysobacteraceae</taxon>
        <taxon>Rehaibacterium</taxon>
    </lineage>
</organism>
<feature type="region of interest" description="Phosphopantothenoylcysteine decarboxylase" evidence="3">
    <location>
        <begin position="1"/>
        <end position="192"/>
    </location>
</feature>
<protein>
    <recommendedName>
        <fullName evidence="3">Coenzyme A biosynthesis bifunctional protein CoaBC</fullName>
    </recommendedName>
    <alternativeName>
        <fullName evidence="3">DNA/pantothenate metabolism flavoprotein</fullName>
    </alternativeName>
    <alternativeName>
        <fullName evidence="3">Phosphopantothenoylcysteine synthetase/decarboxylase</fullName>
        <shortName evidence="3">PPCS-PPCDC</shortName>
    </alternativeName>
    <domain>
        <recommendedName>
            <fullName evidence="3">Phosphopantothenoylcysteine decarboxylase</fullName>
            <shortName evidence="3">PPC decarboxylase</shortName>
            <shortName evidence="3">PPC-DC</shortName>
            <ecNumber evidence="3">4.1.1.36</ecNumber>
        </recommendedName>
        <alternativeName>
            <fullName evidence="3">CoaC</fullName>
        </alternativeName>
    </domain>
    <domain>
        <recommendedName>
            <fullName evidence="3">Phosphopantothenate--cysteine ligase</fullName>
            <ecNumber evidence="3">6.3.2.5</ecNumber>
        </recommendedName>
        <alternativeName>
            <fullName evidence="3">CoaB</fullName>
        </alternativeName>
        <alternativeName>
            <fullName evidence="3">Phosphopantothenoylcysteine synthetase</fullName>
            <shortName evidence="3">PPC synthetase</shortName>
            <shortName evidence="3">PPC-S</shortName>
        </alternativeName>
    </domain>
</protein>
<evidence type="ECO:0000259" key="5">
    <source>
        <dbReference type="Pfam" id="PF02441"/>
    </source>
</evidence>
<dbReference type="InterPro" id="IPR036551">
    <property type="entry name" value="Flavin_trans-like"/>
</dbReference>
<evidence type="ECO:0000256" key="2">
    <source>
        <dbReference type="ARBA" id="ARBA00023239"/>
    </source>
</evidence>
<name>A0A7W8DFF1_9GAMM</name>
<comment type="function">
    <text evidence="3">Catalyzes two sequential steps in the biosynthesis of coenzyme A. In the first step cysteine is conjugated to 4'-phosphopantothenate to form 4-phosphopantothenoylcysteine. In the second step the latter compound is decarboxylated to form 4'-phosphopantotheine.</text>
</comment>
<comment type="pathway">
    <text evidence="3 4">Cofactor biosynthesis; coenzyme A biosynthesis; CoA from (R)-pantothenate: step 3/5.</text>
</comment>
<evidence type="ECO:0000259" key="6">
    <source>
        <dbReference type="Pfam" id="PF04127"/>
    </source>
</evidence>
<dbReference type="PANTHER" id="PTHR14359">
    <property type="entry name" value="HOMO-OLIGOMERIC FLAVIN CONTAINING CYS DECARBOXYLASE FAMILY"/>
    <property type="match status" value="1"/>
</dbReference>
<reference evidence="7 8" key="1">
    <citation type="submission" date="2020-08" db="EMBL/GenBank/DDBJ databases">
        <title>Genomic Encyclopedia of Type Strains, Phase IV (KMG-IV): sequencing the most valuable type-strain genomes for metagenomic binning, comparative biology and taxonomic classification.</title>
        <authorList>
            <person name="Goeker M."/>
        </authorList>
    </citation>
    <scope>NUCLEOTIDE SEQUENCE [LARGE SCALE GENOMIC DNA]</scope>
    <source>
        <strain evidence="7 8">DSM 25897</strain>
    </source>
</reference>
<feature type="binding site" evidence="3">
    <location>
        <position position="343"/>
    </location>
    <ligand>
        <name>CTP</name>
        <dbReference type="ChEBI" id="CHEBI:37563"/>
    </ligand>
</feature>
<evidence type="ECO:0000313" key="7">
    <source>
        <dbReference type="EMBL" id="MBB5016189.1"/>
    </source>
</evidence>
<comment type="cofactor">
    <cofactor evidence="3">
        <name>FMN</name>
        <dbReference type="ChEBI" id="CHEBI:58210"/>
    </cofactor>
    <text evidence="3">Binds 1 FMN per subunit.</text>
</comment>
<accession>A0A7W8DFF1</accession>
<comment type="catalytic activity">
    <reaction evidence="3 4">
        <text>(R)-4'-phosphopantothenate + L-cysteine + CTP = N-[(R)-4-phosphopantothenoyl]-L-cysteine + CMP + diphosphate + H(+)</text>
        <dbReference type="Rhea" id="RHEA:19397"/>
        <dbReference type="ChEBI" id="CHEBI:10986"/>
        <dbReference type="ChEBI" id="CHEBI:15378"/>
        <dbReference type="ChEBI" id="CHEBI:33019"/>
        <dbReference type="ChEBI" id="CHEBI:35235"/>
        <dbReference type="ChEBI" id="CHEBI:37563"/>
        <dbReference type="ChEBI" id="CHEBI:59458"/>
        <dbReference type="ChEBI" id="CHEBI:60377"/>
        <dbReference type="EC" id="6.3.2.5"/>
    </reaction>
</comment>
<dbReference type="NCBIfam" id="TIGR00521">
    <property type="entry name" value="coaBC_dfp"/>
    <property type="match status" value="1"/>
</dbReference>
<proteinExistence type="inferred from homology"/>
<dbReference type="InterPro" id="IPR003382">
    <property type="entry name" value="Flavoprotein"/>
</dbReference>
<evidence type="ECO:0000313" key="8">
    <source>
        <dbReference type="Proteomes" id="UP000519004"/>
    </source>
</evidence>
<dbReference type="GO" id="GO:0015941">
    <property type="term" value="P:pantothenate catabolic process"/>
    <property type="evidence" value="ECO:0007669"/>
    <property type="project" value="InterPro"/>
</dbReference>
<dbReference type="GO" id="GO:0010181">
    <property type="term" value="F:FMN binding"/>
    <property type="evidence" value="ECO:0007669"/>
    <property type="project" value="UniProtKB-UniRule"/>
</dbReference>
<dbReference type="InterPro" id="IPR035929">
    <property type="entry name" value="CoaB-like_sf"/>
</dbReference>
<comment type="caution">
    <text evidence="7">The sequence shown here is derived from an EMBL/GenBank/DDBJ whole genome shotgun (WGS) entry which is preliminary data.</text>
</comment>
<dbReference type="Proteomes" id="UP000519004">
    <property type="component" value="Unassembled WGS sequence"/>
</dbReference>
<dbReference type="AlphaFoldDB" id="A0A7W8DFF1"/>
<keyword evidence="3" id="KW-0460">Magnesium</keyword>
<dbReference type="InterPro" id="IPR005252">
    <property type="entry name" value="CoaBC"/>
</dbReference>
<dbReference type="GO" id="GO:0046872">
    <property type="term" value="F:metal ion binding"/>
    <property type="evidence" value="ECO:0007669"/>
    <property type="project" value="UniProtKB-KW"/>
</dbReference>
<feature type="active site" description="Proton donor" evidence="3">
    <location>
        <position position="160"/>
    </location>
</feature>
<comment type="similarity">
    <text evidence="3 4">In the N-terminal section; belongs to the HFCD (homo-oligomeric flavin containing Cys decarboxylase) superfamily.</text>
</comment>
<evidence type="ECO:0000256" key="3">
    <source>
        <dbReference type="HAMAP-Rule" id="MF_02225"/>
    </source>
</evidence>
<keyword evidence="8" id="KW-1185">Reference proteome</keyword>
<sequence>MSDLLHGERVLLGVSGGIAAYKAADLVRRLREAGAEVRVVMTEGAQRFVAPLTFQALSGHPVRSSLWDEHAEAAMGHIELARWATRVLVAPASADALARLAHGLAGDLLGTLCLATDAPLAVAPAMNRRMWAHPATQANLATLRARGVAVLGPAEGDQACGEVGAGRMLEPTQIVAALAMLRADATRLAGRRVLITAGPTCEDIDPVRYIGNRSSGKMGFALAEAAAAMGAETTLVAGPVALATPAGVSRVDVRSAAQMREAVLAALPGQDLFIAAAAVADYAPAQAAADKIKKTGESLTLALVRTPDILAEVAARADRPFTVGFAAETREVEAYARDKLVRKRLDMIAANRVGLPGLGFEADDNALSVYWADGGAEIGVAPKPLVARRLLQLIADRMEHRAA</sequence>
<comment type="similarity">
    <text evidence="3 4">In the C-terminal section; belongs to the PPC synthetase family.</text>
</comment>
<comment type="cofactor">
    <cofactor evidence="3">
        <name>Mg(2+)</name>
        <dbReference type="ChEBI" id="CHEBI:18420"/>
    </cofactor>
</comment>
<dbReference type="HAMAP" id="MF_02225">
    <property type="entry name" value="CoaBC"/>
    <property type="match status" value="1"/>
</dbReference>
<dbReference type="RefSeq" id="WP_183948858.1">
    <property type="nucleotide sequence ID" value="NZ_JACHHX010000015.1"/>
</dbReference>
<dbReference type="GO" id="GO:0004632">
    <property type="term" value="F:phosphopantothenate--cysteine ligase activity"/>
    <property type="evidence" value="ECO:0007669"/>
    <property type="project" value="UniProtKB-UniRule"/>
</dbReference>
<dbReference type="InterPro" id="IPR007085">
    <property type="entry name" value="DNA/pantothenate-metab_flavo_C"/>
</dbReference>
<dbReference type="EC" id="6.3.2.5" evidence="3"/>
<dbReference type="EMBL" id="JACHHX010000015">
    <property type="protein sequence ID" value="MBB5016189.1"/>
    <property type="molecule type" value="Genomic_DNA"/>
</dbReference>
<feature type="binding site" evidence="3">
    <location>
        <position position="281"/>
    </location>
    <ligand>
        <name>CTP</name>
        <dbReference type="ChEBI" id="CHEBI:37563"/>
    </ligand>
</feature>
<dbReference type="PANTHER" id="PTHR14359:SF6">
    <property type="entry name" value="PHOSPHOPANTOTHENOYLCYSTEINE DECARBOXYLASE"/>
    <property type="match status" value="1"/>
</dbReference>
<evidence type="ECO:0000256" key="1">
    <source>
        <dbReference type="ARBA" id="ARBA00022793"/>
    </source>
</evidence>
<dbReference type="GO" id="GO:0071513">
    <property type="term" value="C:phosphopantothenoylcysteine decarboxylase complex"/>
    <property type="evidence" value="ECO:0007669"/>
    <property type="project" value="TreeGrafter"/>
</dbReference>
<feature type="domain" description="Flavoprotein" evidence="5">
    <location>
        <begin position="9"/>
        <end position="177"/>
    </location>
</feature>
<dbReference type="GO" id="GO:0004633">
    <property type="term" value="F:phosphopantothenoylcysteine decarboxylase activity"/>
    <property type="evidence" value="ECO:0007669"/>
    <property type="project" value="UniProtKB-UniRule"/>
</dbReference>
<dbReference type="UniPathway" id="UPA00241">
    <property type="reaction ID" value="UER00353"/>
</dbReference>
<feature type="binding site" evidence="3">
    <location>
        <position position="291"/>
    </location>
    <ligand>
        <name>CTP</name>
        <dbReference type="ChEBI" id="CHEBI:37563"/>
    </ligand>
</feature>
<gene>
    <name evidence="3" type="primary">coaBC</name>
    <name evidence="7" type="ORF">HNQ58_002100</name>
</gene>
<dbReference type="GO" id="GO:0015937">
    <property type="term" value="P:coenzyme A biosynthetic process"/>
    <property type="evidence" value="ECO:0007669"/>
    <property type="project" value="UniProtKB-UniRule"/>
</dbReference>
<keyword evidence="3 4" id="KW-0436">Ligase</keyword>
<comment type="catalytic activity">
    <reaction evidence="3 4">
        <text>N-[(R)-4-phosphopantothenoyl]-L-cysteine + H(+) = (R)-4'-phosphopantetheine + CO2</text>
        <dbReference type="Rhea" id="RHEA:16793"/>
        <dbReference type="ChEBI" id="CHEBI:15378"/>
        <dbReference type="ChEBI" id="CHEBI:16526"/>
        <dbReference type="ChEBI" id="CHEBI:59458"/>
        <dbReference type="ChEBI" id="CHEBI:61723"/>
        <dbReference type="EC" id="4.1.1.36"/>
    </reaction>
</comment>
<dbReference type="Pfam" id="PF02441">
    <property type="entry name" value="Flavoprotein"/>
    <property type="match status" value="1"/>
</dbReference>
<dbReference type="Gene3D" id="3.40.50.10300">
    <property type="entry name" value="CoaB-like"/>
    <property type="match status" value="1"/>
</dbReference>
<dbReference type="EC" id="4.1.1.36" evidence="3"/>
<keyword evidence="3 4" id="KW-0288">FMN</keyword>
<evidence type="ECO:0000256" key="4">
    <source>
        <dbReference type="RuleBase" id="RU364078"/>
    </source>
</evidence>
<dbReference type="SUPFAM" id="SSF102645">
    <property type="entry name" value="CoaB-like"/>
    <property type="match status" value="1"/>
</dbReference>
<comment type="caution">
    <text evidence="3">Lacks conserved residue(s) required for the propagation of feature annotation.</text>
</comment>
<keyword evidence="1 3" id="KW-0210">Decarboxylase</keyword>
<comment type="pathway">
    <text evidence="3 4">Cofactor biosynthesis; coenzyme A biosynthesis; CoA from (R)-pantothenate: step 2/5.</text>
</comment>
<comment type="function">
    <text evidence="4">Catalyzes two steps in the biosynthesis of coenzyme A. In the first step cysteine is conjugated to 4'-phosphopantothenate to form 4-phosphopantothenoylcysteine, in the latter compound is decarboxylated to form 4'-phosphopantotheine.</text>
</comment>